<keyword evidence="8" id="KW-1185">Reference proteome</keyword>
<proteinExistence type="inferred from homology"/>
<dbReference type="Proteomes" id="UP000803884">
    <property type="component" value="Unassembled WGS sequence"/>
</dbReference>
<dbReference type="Pfam" id="PF00450">
    <property type="entry name" value="Peptidase_S10"/>
    <property type="match status" value="1"/>
</dbReference>
<dbReference type="RefSeq" id="XP_069225429.1">
    <property type="nucleotide sequence ID" value="XM_069377613.1"/>
</dbReference>
<dbReference type="GO" id="GO:0000324">
    <property type="term" value="C:fungal-type vacuole"/>
    <property type="evidence" value="ECO:0007669"/>
    <property type="project" value="TreeGrafter"/>
</dbReference>
<dbReference type="Gene3D" id="3.40.50.1820">
    <property type="entry name" value="alpha/beta hydrolase"/>
    <property type="match status" value="1"/>
</dbReference>
<evidence type="ECO:0000256" key="6">
    <source>
        <dbReference type="ARBA" id="ARBA00023180"/>
    </source>
</evidence>
<dbReference type="InterPro" id="IPR001563">
    <property type="entry name" value="Peptidase_S10"/>
</dbReference>
<sequence length="631" mass="69598">MRLSQLVGASALSTGFAVAQSPPKPQGTTVLDSRFHDGVQISYKENDICETTEGVRSYTGYVHLPPGALNDTGDSHQNFPINSFFWFFEARKDPQNAPLAIWLNGGPGSSSMTGLFAENGPCHVNSDSNSTYLNEWSWNNEVNMLYLDQPVQVGFSYDILQNVTKNLAENDITVLENNGTVVPEQNNTLIVGTYPSQNSNHTAHGVRDAAKAAWHFMQTFTQEFPEYHPNNSRISVTTESFGGRWGPEFAAYFEEQNHKIANSSLVSNGTHATPLNLDTLLIINGCADRLTMWPEYVTMAYNNTYGSRAINESQAQGMVEAWEMPGGCRDQVLLCHEAASIHDPLNLDNNDAVNEICAAAETFCYTNIMDVYRNSTGRAYFDIGTFDPAPTPPPFYRGFLNQQHVQEALGVPLNWTSFSGTTKRAFNALGAYPRDASLGDMAYLLDNGVKVAMMYGDRDFACNWYGGEQVSLAIPHAQNESFHAAGYAPLRTNDSYIGGQTRQHGNLSFSRIYEAGHEVPFYQPETAYQVFMRALFGRDISTGKVEVNPSNYTTVGPATTYNITNKPLEAQPLQFCYTQDMSGSCTDEQVAAIQNDSATICSYIVKDRNSTELFPELTGSMNEAGCGPMAR</sequence>
<dbReference type="AlphaFoldDB" id="A0AB34KEX7"/>
<dbReference type="PANTHER" id="PTHR11802">
    <property type="entry name" value="SERINE PROTEASE FAMILY S10 SERINE CARBOXYPEPTIDASE"/>
    <property type="match status" value="1"/>
</dbReference>
<dbReference type="SUPFAM" id="SSF53474">
    <property type="entry name" value="alpha/beta-Hydrolases"/>
    <property type="match status" value="1"/>
</dbReference>
<keyword evidence="3" id="KW-0645">Protease</keyword>
<keyword evidence="5" id="KW-0378">Hydrolase</keyword>
<dbReference type="GO" id="GO:0006508">
    <property type="term" value="P:proteolysis"/>
    <property type="evidence" value="ECO:0007669"/>
    <property type="project" value="UniProtKB-KW"/>
</dbReference>
<reference evidence="7 8" key="1">
    <citation type="journal article" date="2020" name="Microbiol. Resour. Announc.">
        <title>Draft Genome Sequence of a Cladosporium Species Isolated from the Mesophotic Ascidian Didemnum maculosum.</title>
        <authorList>
            <person name="Gioti A."/>
            <person name="Siaperas R."/>
            <person name="Nikolaivits E."/>
            <person name="Le Goff G."/>
            <person name="Ouazzani J."/>
            <person name="Kotoulas G."/>
            <person name="Topakas E."/>
        </authorList>
    </citation>
    <scope>NUCLEOTIDE SEQUENCE [LARGE SCALE GENOMIC DNA]</scope>
    <source>
        <strain evidence="7 8">TM138-S3</strain>
    </source>
</reference>
<keyword evidence="6" id="KW-0325">Glycoprotein</keyword>
<dbReference type="GeneID" id="96010451"/>
<dbReference type="PANTHER" id="PTHR11802:SF189">
    <property type="entry name" value="CARBOXYPEPTIDASE"/>
    <property type="match status" value="1"/>
</dbReference>
<comment type="caution">
    <text evidence="7">The sequence shown here is derived from an EMBL/GenBank/DDBJ whole genome shotgun (WGS) entry which is preliminary data.</text>
</comment>
<keyword evidence="4" id="KW-0732">Signal</keyword>
<evidence type="ECO:0000256" key="2">
    <source>
        <dbReference type="ARBA" id="ARBA00022645"/>
    </source>
</evidence>
<name>A0AB34KEX7_9PEZI</name>
<dbReference type="EMBL" id="JAAQHG020000054">
    <property type="protein sequence ID" value="KAL1582322.1"/>
    <property type="molecule type" value="Genomic_DNA"/>
</dbReference>
<dbReference type="GO" id="GO:0004185">
    <property type="term" value="F:serine-type carboxypeptidase activity"/>
    <property type="evidence" value="ECO:0007669"/>
    <property type="project" value="InterPro"/>
</dbReference>
<dbReference type="PRINTS" id="PR00724">
    <property type="entry name" value="CRBOXYPTASEC"/>
</dbReference>
<evidence type="ECO:0000256" key="5">
    <source>
        <dbReference type="ARBA" id="ARBA00022801"/>
    </source>
</evidence>
<keyword evidence="2" id="KW-0121">Carboxypeptidase</keyword>
<gene>
    <name evidence="7" type="ORF">WHR41_09009</name>
</gene>
<evidence type="ECO:0000313" key="7">
    <source>
        <dbReference type="EMBL" id="KAL1582322.1"/>
    </source>
</evidence>
<organism evidence="7 8">
    <name type="scientific">Cladosporium halotolerans</name>
    <dbReference type="NCBI Taxonomy" id="1052096"/>
    <lineage>
        <taxon>Eukaryota</taxon>
        <taxon>Fungi</taxon>
        <taxon>Dikarya</taxon>
        <taxon>Ascomycota</taxon>
        <taxon>Pezizomycotina</taxon>
        <taxon>Dothideomycetes</taxon>
        <taxon>Dothideomycetidae</taxon>
        <taxon>Cladosporiales</taxon>
        <taxon>Cladosporiaceae</taxon>
        <taxon>Cladosporium</taxon>
    </lineage>
</organism>
<comment type="similarity">
    <text evidence="1">Belongs to the peptidase S10 family.</text>
</comment>
<evidence type="ECO:0000313" key="8">
    <source>
        <dbReference type="Proteomes" id="UP000803884"/>
    </source>
</evidence>
<evidence type="ECO:0000256" key="4">
    <source>
        <dbReference type="ARBA" id="ARBA00022729"/>
    </source>
</evidence>
<dbReference type="InterPro" id="IPR029058">
    <property type="entry name" value="AB_hydrolase_fold"/>
</dbReference>
<accession>A0AB34KEX7</accession>
<evidence type="ECO:0000256" key="1">
    <source>
        <dbReference type="ARBA" id="ARBA00009431"/>
    </source>
</evidence>
<evidence type="ECO:0000256" key="3">
    <source>
        <dbReference type="ARBA" id="ARBA00022670"/>
    </source>
</evidence>
<protein>
    <submittedName>
        <fullName evidence="7">Uncharacterized protein</fullName>
    </submittedName>
</protein>